<dbReference type="Proteomes" id="UP000234456">
    <property type="component" value="Unassembled WGS sequence"/>
</dbReference>
<accession>A0A2N4TYK8</accession>
<dbReference type="AlphaFoldDB" id="A0A2N4TYK8"/>
<comment type="caution">
    <text evidence="1">The sequence shown here is derived from an EMBL/GenBank/DDBJ whole genome shotgun (WGS) entry which is preliminary data.</text>
</comment>
<organism evidence="1 2">
    <name type="scientific">Ralstonia pickettii</name>
    <name type="common">Burkholderia pickettii</name>
    <dbReference type="NCBI Taxonomy" id="329"/>
    <lineage>
        <taxon>Bacteria</taxon>
        <taxon>Pseudomonadati</taxon>
        <taxon>Pseudomonadota</taxon>
        <taxon>Betaproteobacteria</taxon>
        <taxon>Burkholderiales</taxon>
        <taxon>Burkholderiaceae</taxon>
        <taxon>Ralstonia</taxon>
    </lineage>
</organism>
<gene>
    <name evidence="1" type="ORF">C0Q88_07150</name>
</gene>
<dbReference type="OrthoDB" id="8926532at2"/>
<protein>
    <submittedName>
        <fullName evidence="1">Uncharacterized protein</fullName>
    </submittedName>
</protein>
<name>A0A2N4TYK8_RALPI</name>
<reference evidence="1 2" key="1">
    <citation type="submission" date="2017-12" db="EMBL/GenBank/DDBJ databases">
        <title>Draft genome sequence of Ralstonia pickettii 52.</title>
        <authorList>
            <person name="Zheng B."/>
        </authorList>
    </citation>
    <scope>NUCLEOTIDE SEQUENCE [LARGE SCALE GENOMIC DNA]</scope>
    <source>
        <strain evidence="1 2">52</strain>
    </source>
</reference>
<dbReference type="EMBL" id="PKQE01000001">
    <property type="protein sequence ID" value="PLC44781.1"/>
    <property type="molecule type" value="Genomic_DNA"/>
</dbReference>
<evidence type="ECO:0000313" key="1">
    <source>
        <dbReference type="EMBL" id="PLC44781.1"/>
    </source>
</evidence>
<sequence>MASLVCAVALWVISAWGIALPLITWAVISGLAVAACIPLLVNRSPHAMELMWRARLKGDGEPGQAVWQVRLIAPEALQNVPLLWSWPLGERVLVLGVARHGWCPQIFVLMPPWFSAGTLRRMRSLLRLGPPQVASRVSGVS</sequence>
<proteinExistence type="predicted"/>
<evidence type="ECO:0000313" key="2">
    <source>
        <dbReference type="Proteomes" id="UP000234456"/>
    </source>
</evidence>